<keyword evidence="4 7" id="KW-0418">Kinase</keyword>
<dbReference type="GO" id="GO:0004430">
    <property type="term" value="F:1-phosphatidylinositol 4-kinase activity"/>
    <property type="evidence" value="ECO:0007669"/>
    <property type="project" value="UniProtKB-UniRule"/>
</dbReference>
<gene>
    <name evidence="10" type="ORF">BCR37DRAFT_343869</name>
</gene>
<dbReference type="GO" id="GO:0005886">
    <property type="term" value="C:plasma membrane"/>
    <property type="evidence" value="ECO:0007669"/>
    <property type="project" value="UniProtKB-SubCell"/>
</dbReference>
<dbReference type="GO" id="GO:0005524">
    <property type="term" value="F:ATP binding"/>
    <property type="evidence" value="ECO:0007669"/>
    <property type="project" value="UniProtKB-UniRule"/>
</dbReference>
<evidence type="ECO:0000313" key="11">
    <source>
        <dbReference type="Proteomes" id="UP000193685"/>
    </source>
</evidence>
<dbReference type="InterPro" id="IPR000403">
    <property type="entry name" value="PI3/4_kinase_cat_dom"/>
</dbReference>
<dbReference type="EMBL" id="MCFI01000003">
    <property type="protein sequence ID" value="ORY86106.1"/>
    <property type="molecule type" value="Genomic_DNA"/>
</dbReference>
<protein>
    <recommendedName>
        <fullName evidence="7">Phosphatidylinositol 4-kinase</fullName>
        <ecNumber evidence="7">2.7.1.67</ecNumber>
    </recommendedName>
</protein>
<evidence type="ECO:0000313" key="10">
    <source>
        <dbReference type="EMBL" id="ORY86106.1"/>
    </source>
</evidence>
<evidence type="ECO:0000256" key="6">
    <source>
        <dbReference type="ARBA" id="ARBA00023136"/>
    </source>
</evidence>
<dbReference type="GeneID" id="63784130"/>
<dbReference type="GO" id="GO:0046854">
    <property type="term" value="P:phosphatidylinositol phosphate biosynthetic process"/>
    <property type="evidence" value="ECO:0007669"/>
    <property type="project" value="UniProtKB-UniRule"/>
</dbReference>
<evidence type="ECO:0000256" key="8">
    <source>
        <dbReference type="SAM" id="MobiDB-lite"/>
    </source>
</evidence>
<keyword evidence="3 7" id="KW-0547">Nucleotide-binding</keyword>
<keyword evidence="6" id="KW-0472">Membrane</keyword>
<dbReference type="AlphaFoldDB" id="A0A1Y2FSE3"/>
<dbReference type="GO" id="GO:0000329">
    <property type="term" value="C:fungal-type vacuole membrane"/>
    <property type="evidence" value="ECO:0007669"/>
    <property type="project" value="TreeGrafter"/>
</dbReference>
<keyword evidence="5 7" id="KW-0067">ATP-binding</keyword>
<comment type="caution">
    <text evidence="10">The sequence shown here is derived from an EMBL/GenBank/DDBJ whole genome shotgun (WGS) entry which is preliminary data.</text>
</comment>
<keyword evidence="11" id="KW-1185">Reference proteome</keyword>
<dbReference type="PROSITE" id="PS00916">
    <property type="entry name" value="PI3_4_KINASE_2"/>
    <property type="match status" value="1"/>
</dbReference>
<dbReference type="PANTHER" id="PTHR12865">
    <property type="entry name" value="PHOSPHATIDYLINOSITOL 4-KINASE TYPE-II"/>
    <property type="match status" value="1"/>
</dbReference>
<sequence>MRLRDQGDEEDEEDNTVLDNIVDLKQINARLQDWFHKIKVKQSSSAKNFDRFAAEIHTSVFTPKIEPVQSSRDQSDSKSMSAADFDAVIDSVRSAISSGIQPRLVTKGSSGSYFAINRQQKVVGIFKPKNEEPYGQLNPKWTKWLHRNLFPCFFGRSCLIPNLSYISEAAACLLDRQLKSNIVPPTDVVWLASTSFNYDYFDRRAYVNKGKPLPAKQGSFQVFLEGFQDATEFLKEHPWPDAAPQTASVGPRRSWTSCVGSKTDEDDLMVEELQNAITTANPRSRQFWTPELMQSMREELEKLVILDYIMRNTDRGLDNWMLKMTPATATSKAKVEMVASTQTLQTDIIDRPPSRTSMPSPDHTQASTGGEYMSLGAIDNSLAFPWKHPDEWRSFPFGWLFLPASLIGQPFSAKTRQHFLPLLSDPAWWSDTTSKLKGLFSQDADYQEKMFAKQMAVLKGQAWNVLETLKSGDQGPLELARRPRLHVWTDIMEVPVTVASKKASKASAPPQEGIKKQAIFHEFADEIDLGMVGDLPDFNGQSSKPAPLASSLPNKKPSMELARSSSDYTGRSSFEQGQRPQQMGRGASRASIDGSKPGQRTRARGLSLGMKSGANRFGGDEESDLGDLGYALMHEEEASTRQVVVERLETVHGAEAVFSWC</sequence>
<dbReference type="EC" id="2.7.1.67" evidence="7"/>
<dbReference type="InterPro" id="IPR039756">
    <property type="entry name" value="Lsb6/PI4K2"/>
</dbReference>
<dbReference type="Proteomes" id="UP000193685">
    <property type="component" value="Unassembled WGS sequence"/>
</dbReference>
<dbReference type="STRING" id="56484.A0A1Y2FSE3"/>
<dbReference type="Pfam" id="PF00454">
    <property type="entry name" value="PI3_PI4_kinase"/>
    <property type="match status" value="1"/>
</dbReference>
<feature type="domain" description="PI3K/PI4K catalytic" evidence="9">
    <location>
        <begin position="99"/>
        <end position="488"/>
    </location>
</feature>
<dbReference type="OMA" id="IFHEFAD"/>
<dbReference type="PROSITE" id="PS50290">
    <property type="entry name" value="PI3_4_KINASE_3"/>
    <property type="match status" value="1"/>
</dbReference>
<comment type="subcellular location">
    <subcellularLocation>
        <location evidence="7">Cell membrane</location>
        <topology evidence="7">Peripheral membrane protein</topology>
    </subcellularLocation>
    <subcellularLocation>
        <location evidence="7">Vacuole membrane</location>
        <topology evidence="7">Peripheral membrane protein</topology>
    </subcellularLocation>
</comment>
<evidence type="ECO:0000256" key="5">
    <source>
        <dbReference type="ARBA" id="ARBA00022840"/>
    </source>
</evidence>
<feature type="compositionally biased region" description="Polar residues" evidence="8">
    <location>
        <begin position="563"/>
        <end position="581"/>
    </location>
</feature>
<dbReference type="OrthoDB" id="3349449at2759"/>
<dbReference type="InterPro" id="IPR018936">
    <property type="entry name" value="PI3/4_kinase_CS"/>
</dbReference>
<evidence type="ECO:0000259" key="9">
    <source>
        <dbReference type="PROSITE" id="PS50290"/>
    </source>
</evidence>
<comment type="catalytic activity">
    <reaction evidence="7">
        <text>a 1,2-diacyl-sn-glycero-3-phospho-(1D-myo-inositol) + ATP = a 1,2-diacyl-sn-glycero-3-phospho-(1D-myo-inositol 4-phosphate) + ADP + H(+)</text>
        <dbReference type="Rhea" id="RHEA:19877"/>
        <dbReference type="ChEBI" id="CHEBI:15378"/>
        <dbReference type="ChEBI" id="CHEBI:30616"/>
        <dbReference type="ChEBI" id="CHEBI:57880"/>
        <dbReference type="ChEBI" id="CHEBI:58178"/>
        <dbReference type="ChEBI" id="CHEBI:456216"/>
        <dbReference type="EC" id="2.7.1.67"/>
    </reaction>
</comment>
<reference evidence="10 11" key="1">
    <citation type="submission" date="2016-07" db="EMBL/GenBank/DDBJ databases">
        <title>Pervasive Adenine N6-methylation of Active Genes in Fungi.</title>
        <authorList>
            <consortium name="DOE Joint Genome Institute"/>
            <person name="Mondo S.J."/>
            <person name="Dannebaum R.O."/>
            <person name="Kuo R.C."/>
            <person name="Labutti K."/>
            <person name="Haridas S."/>
            <person name="Kuo A."/>
            <person name="Salamov A."/>
            <person name="Ahrendt S.R."/>
            <person name="Lipzen A."/>
            <person name="Sullivan W."/>
            <person name="Andreopoulos W.B."/>
            <person name="Clum A."/>
            <person name="Lindquist E."/>
            <person name="Daum C."/>
            <person name="Ramamoorthy G.K."/>
            <person name="Gryganskyi A."/>
            <person name="Culley D."/>
            <person name="Magnuson J.K."/>
            <person name="James T.Y."/>
            <person name="O'Malley M.A."/>
            <person name="Stajich J.E."/>
            <person name="Spatafora J.W."/>
            <person name="Visel A."/>
            <person name="Grigoriev I.V."/>
        </authorList>
    </citation>
    <scope>NUCLEOTIDE SEQUENCE [LARGE SCALE GENOMIC DNA]</scope>
    <source>
        <strain evidence="10 11">12-1054</strain>
    </source>
</reference>
<dbReference type="GO" id="GO:0005768">
    <property type="term" value="C:endosome"/>
    <property type="evidence" value="ECO:0007669"/>
    <property type="project" value="UniProtKB-UniRule"/>
</dbReference>
<evidence type="ECO:0000256" key="2">
    <source>
        <dbReference type="ARBA" id="ARBA00022679"/>
    </source>
</evidence>
<dbReference type="RefSeq" id="XP_040727288.1">
    <property type="nucleotide sequence ID" value="XM_040867531.1"/>
</dbReference>
<evidence type="ECO:0000256" key="7">
    <source>
        <dbReference type="RuleBase" id="RU367084"/>
    </source>
</evidence>
<dbReference type="GO" id="GO:0007030">
    <property type="term" value="P:Golgi organization"/>
    <property type="evidence" value="ECO:0007669"/>
    <property type="project" value="TreeGrafter"/>
</dbReference>
<dbReference type="GO" id="GO:0007032">
    <property type="term" value="P:endosome organization"/>
    <property type="evidence" value="ECO:0007669"/>
    <property type="project" value="TreeGrafter"/>
</dbReference>
<feature type="region of interest" description="Disordered" evidence="8">
    <location>
        <begin position="535"/>
        <end position="620"/>
    </location>
</feature>
<evidence type="ECO:0000256" key="1">
    <source>
        <dbReference type="ARBA" id="ARBA00022475"/>
    </source>
</evidence>
<dbReference type="GO" id="GO:0005802">
    <property type="term" value="C:trans-Golgi network"/>
    <property type="evidence" value="ECO:0007669"/>
    <property type="project" value="TreeGrafter"/>
</dbReference>
<evidence type="ECO:0000256" key="3">
    <source>
        <dbReference type="ARBA" id="ARBA00022741"/>
    </source>
</evidence>
<proteinExistence type="inferred from homology"/>
<keyword evidence="1 7" id="KW-1003">Cell membrane</keyword>
<organism evidence="10 11">
    <name type="scientific">Protomyces lactucae-debilis</name>
    <dbReference type="NCBI Taxonomy" id="2754530"/>
    <lineage>
        <taxon>Eukaryota</taxon>
        <taxon>Fungi</taxon>
        <taxon>Dikarya</taxon>
        <taxon>Ascomycota</taxon>
        <taxon>Taphrinomycotina</taxon>
        <taxon>Taphrinomycetes</taxon>
        <taxon>Taphrinales</taxon>
        <taxon>Protomycetaceae</taxon>
        <taxon>Protomyces</taxon>
    </lineage>
</organism>
<comment type="similarity">
    <text evidence="7">Belongs to the PI3/PI4-kinase family.</text>
</comment>
<accession>A0A1Y2FSE3</accession>
<evidence type="ECO:0000256" key="4">
    <source>
        <dbReference type="ARBA" id="ARBA00022777"/>
    </source>
</evidence>
<name>A0A1Y2FSE3_PROLT</name>
<comment type="cofactor">
    <cofactor evidence="7">
        <name>Mg(2+)</name>
        <dbReference type="ChEBI" id="CHEBI:18420"/>
    </cofactor>
    <cofactor evidence="7">
        <name>Mn(2+)</name>
        <dbReference type="ChEBI" id="CHEBI:29035"/>
    </cofactor>
</comment>
<feature type="compositionally biased region" description="Low complexity" evidence="8">
    <location>
        <begin position="542"/>
        <end position="553"/>
    </location>
</feature>
<keyword evidence="2 7" id="KW-0808">Transferase</keyword>
<dbReference type="PANTHER" id="PTHR12865:SF1">
    <property type="entry name" value="PHOSPHATIDYLINOSITOL 4-KINASE TYPE 2"/>
    <property type="match status" value="1"/>
</dbReference>